<evidence type="ECO:0000256" key="9">
    <source>
        <dbReference type="SAM" id="MobiDB-lite"/>
    </source>
</evidence>
<evidence type="ECO:0000313" key="10">
    <source>
        <dbReference type="EMBL" id="POW10323.1"/>
    </source>
</evidence>
<organism evidence="10 11">
    <name type="scientific">Puccinia striiformis</name>
    <dbReference type="NCBI Taxonomy" id="27350"/>
    <lineage>
        <taxon>Eukaryota</taxon>
        <taxon>Fungi</taxon>
        <taxon>Dikarya</taxon>
        <taxon>Basidiomycota</taxon>
        <taxon>Pucciniomycotina</taxon>
        <taxon>Pucciniomycetes</taxon>
        <taxon>Pucciniales</taxon>
        <taxon>Pucciniaceae</taxon>
        <taxon>Puccinia</taxon>
    </lineage>
</organism>
<feature type="compositionally biased region" description="Basic and acidic residues" evidence="9">
    <location>
        <begin position="248"/>
        <end position="258"/>
    </location>
</feature>
<feature type="compositionally biased region" description="Basic and acidic residues" evidence="9">
    <location>
        <begin position="189"/>
        <end position="201"/>
    </location>
</feature>
<keyword evidence="4 8" id="KW-0805">Transcription regulation</keyword>
<feature type="compositionally biased region" description="Polar residues" evidence="9">
    <location>
        <begin position="296"/>
        <end position="317"/>
    </location>
</feature>
<comment type="caution">
    <text evidence="10">The sequence shown here is derived from an EMBL/GenBank/DDBJ whole genome shotgun (WGS) entry which is preliminary data.</text>
</comment>
<dbReference type="GO" id="GO:0016592">
    <property type="term" value="C:mediator complex"/>
    <property type="evidence" value="ECO:0007669"/>
    <property type="project" value="InterPro"/>
</dbReference>
<feature type="compositionally biased region" description="Basic and acidic residues" evidence="9">
    <location>
        <begin position="212"/>
        <end position="231"/>
    </location>
</feature>
<dbReference type="InterPro" id="IPR007018">
    <property type="entry name" value="Mediator_Med6"/>
</dbReference>
<keyword evidence="5 8" id="KW-0804">Transcription</keyword>
<dbReference type="GO" id="GO:0003712">
    <property type="term" value="F:transcription coregulator activity"/>
    <property type="evidence" value="ECO:0007669"/>
    <property type="project" value="InterPro"/>
</dbReference>
<feature type="compositionally biased region" description="Low complexity" evidence="9">
    <location>
        <begin position="327"/>
        <end position="338"/>
    </location>
</feature>
<reference evidence="10" key="1">
    <citation type="submission" date="2017-12" db="EMBL/GenBank/DDBJ databases">
        <title>Gene loss provides genomic basis for host adaptation in cereal stripe rust fungi.</title>
        <authorList>
            <person name="Xia C."/>
        </authorList>
    </citation>
    <scope>NUCLEOTIDE SEQUENCE [LARGE SCALE GENOMIC DNA]</scope>
    <source>
        <strain evidence="10">93-210</strain>
    </source>
</reference>
<comment type="similarity">
    <text evidence="2 8">Belongs to the Mediator complex subunit 6 family.</text>
</comment>
<dbReference type="PANTHER" id="PTHR13104">
    <property type="entry name" value="MED-6-RELATED"/>
    <property type="match status" value="1"/>
</dbReference>
<evidence type="ECO:0000256" key="1">
    <source>
        <dbReference type="ARBA" id="ARBA00004123"/>
    </source>
</evidence>
<evidence type="ECO:0000256" key="5">
    <source>
        <dbReference type="ARBA" id="ARBA00023163"/>
    </source>
</evidence>
<keyword evidence="8" id="KW-0010">Activator</keyword>
<keyword evidence="11" id="KW-1185">Reference proteome</keyword>
<dbReference type="VEuPathDB" id="FungiDB:PSTT_06134"/>
<comment type="subunit">
    <text evidence="8">Component of the Mediator complex.</text>
</comment>
<sequence length="376" mass="41034">MQDICIDSYPHSTIQQNIMNTTIAGLAIPDSDLCHVQWRSLAWILEHGPLNESNAIDYFALSPFYDRKSTNQVLRMQSMFSGQPKMDPASEQEALRRFVGIEYALVLSRPEPDREGGLFVIEKRDRKSYDEYHPIASYYILKTSIYQAPSLYSTLSARVLTSLSALKELLELAPYLRSTTELCLEDQGEARKYDNPSDTLDKPTGIQPLTESTKEAEPTSTHQESDEKMDIDMTAPEGNDDESPTKTTDTKKGSKDTPELTNPILFRAFQNTINNFAGFKPPKTINNPVPEKLTIVTSSAPSPANPTQLSGLSSAGSNDPPPGSALPTSSTQSSTQPPARLDSSQDGLIKSGSVAGKTPAKSGGTGTGNKKQKRAA</sequence>
<evidence type="ECO:0000256" key="4">
    <source>
        <dbReference type="ARBA" id="ARBA00023015"/>
    </source>
</evidence>
<evidence type="ECO:0000256" key="8">
    <source>
        <dbReference type="RuleBase" id="RU364143"/>
    </source>
</evidence>
<feature type="region of interest" description="Disordered" evidence="9">
    <location>
        <begin position="296"/>
        <end position="376"/>
    </location>
</feature>
<accession>A0A2S4VLD6</accession>
<name>A0A2S4VLD6_9BASI</name>
<dbReference type="AlphaFoldDB" id="A0A2S4VLD6"/>
<evidence type="ECO:0000256" key="6">
    <source>
        <dbReference type="ARBA" id="ARBA00023242"/>
    </source>
</evidence>
<dbReference type="GO" id="GO:0006357">
    <property type="term" value="P:regulation of transcription by RNA polymerase II"/>
    <property type="evidence" value="ECO:0007669"/>
    <property type="project" value="InterPro"/>
</dbReference>
<dbReference type="Pfam" id="PF04934">
    <property type="entry name" value="Med6"/>
    <property type="match status" value="1"/>
</dbReference>
<dbReference type="Gene3D" id="3.10.450.580">
    <property type="entry name" value="Mediator complex, subunit Med6"/>
    <property type="match status" value="1"/>
</dbReference>
<evidence type="ECO:0000313" key="11">
    <source>
        <dbReference type="Proteomes" id="UP000239156"/>
    </source>
</evidence>
<gene>
    <name evidence="8" type="primary">MED6</name>
    <name evidence="10" type="ORF">PSTT_06134</name>
</gene>
<evidence type="ECO:0000256" key="7">
    <source>
        <dbReference type="ARBA" id="ARBA00031259"/>
    </source>
</evidence>
<evidence type="ECO:0000256" key="3">
    <source>
        <dbReference type="ARBA" id="ARBA00020634"/>
    </source>
</evidence>
<protein>
    <recommendedName>
        <fullName evidence="3 8">Mediator of RNA polymerase II transcription subunit 6</fullName>
    </recommendedName>
    <alternativeName>
        <fullName evidence="7 8">Mediator complex subunit 6</fullName>
    </alternativeName>
</protein>
<proteinExistence type="inferred from homology"/>
<evidence type="ECO:0000256" key="2">
    <source>
        <dbReference type="ARBA" id="ARBA00007526"/>
    </source>
</evidence>
<dbReference type="VEuPathDB" id="FungiDB:PSHT_02935"/>
<comment type="subcellular location">
    <subcellularLocation>
        <location evidence="1 8">Nucleus</location>
    </subcellularLocation>
</comment>
<comment type="function">
    <text evidence="8">Component of the Mediator complex, a coactivator involved in the regulated transcription of nearly all RNA polymerase II-dependent genes. Mediator functions as a bridge to convey information from gene-specific regulatory proteins to the basal RNA polymerase II transcription machinery. Mediator is recruited to promoters by direct interactions with regulatory proteins and serves as a scaffold for the assembly of a functional preinitiation complex with RNA polymerase II and the general transcription factors.</text>
</comment>
<dbReference type="Proteomes" id="UP000239156">
    <property type="component" value="Unassembled WGS sequence"/>
</dbReference>
<dbReference type="EMBL" id="PKSL01000047">
    <property type="protein sequence ID" value="POW10323.1"/>
    <property type="molecule type" value="Genomic_DNA"/>
</dbReference>
<keyword evidence="6 8" id="KW-0539">Nucleus</keyword>
<dbReference type="InterPro" id="IPR038566">
    <property type="entry name" value="Mediator_Med6_sf"/>
</dbReference>
<feature type="region of interest" description="Disordered" evidence="9">
    <location>
        <begin position="189"/>
        <end position="261"/>
    </location>
</feature>